<dbReference type="Gene3D" id="1.10.510.10">
    <property type="entry name" value="Transferase(Phosphotransferase) domain 1"/>
    <property type="match status" value="1"/>
</dbReference>
<feature type="compositionally biased region" description="Polar residues" evidence="5">
    <location>
        <begin position="100"/>
        <end position="111"/>
    </location>
</feature>
<evidence type="ECO:0008006" key="8">
    <source>
        <dbReference type="Google" id="ProtNLM"/>
    </source>
</evidence>
<feature type="region of interest" description="Disordered" evidence="5">
    <location>
        <begin position="76"/>
        <end position="111"/>
    </location>
</feature>
<dbReference type="STRING" id="106549.A0A540K2U8"/>
<evidence type="ECO:0000256" key="1">
    <source>
        <dbReference type="ARBA" id="ARBA00022679"/>
    </source>
</evidence>
<dbReference type="PANTHER" id="PTHR47973">
    <property type="entry name" value="CYSTEINE-RICH RECEPTOR-LIKE PROTEIN KINASE 3"/>
    <property type="match status" value="1"/>
</dbReference>
<dbReference type="InterPro" id="IPR052059">
    <property type="entry name" value="CR_Ser/Thr_kinase"/>
</dbReference>
<evidence type="ECO:0000313" key="7">
    <source>
        <dbReference type="Proteomes" id="UP000315295"/>
    </source>
</evidence>
<dbReference type="EMBL" id="VIEB01015272">
    <property type="protein sequence ID" value="TQD68609.1"/>
    <property type="molecule type" value="Genomic_DNA"/>
</dbReference>
<keyword evidence="1" id="KW-0808">Transferase</keyword>
<evidence type="ECO:0000256" key="2">
    <source>
        <dbReference type="ARBA" id="ARBA00022741"/>
    </source>
</evidence>
<name>A0A540K2U8_MALBA</name>
<keyword evidence="2" id="KW-0547">Nucleotide-binding</keyword>
<proteinExistence type="predicted"/>
<evidence type="ECO:0000256" key="5">
    <source>
        <dbReference type="SAM" id="MobiDB-lite"/>
    </source>
</evidence>
<dbReference type="GO" id="GO:0016301">
    <property type="term" value="F:kinase activity"/>
    <property type="evidence" value="ECO:0007669"/>
    <property type="project" value="UniProtKB-KW"/>
</dbReference>
<accession>A0A540K2U8</accession>
<keyword evidence="4" id="KW-0067">ATP-binding</keyword>
<keyword evidence="3" id="KW-0418">Kinase</keyword>
<dbReference type="GO" id="GO:0005524">
    <property type="term" value="F:ATP binding"/>
    <property type="evidence" value="ECO:0007669"/>
    <property type="project" value="UniProtKB-KW"/>
</dbReference>
<organism evidence="6 7">
    <name type="scientific">Malus baccata</name>
    <name type="common">Siberian crab apple</name>
    <name type="synonym">Pyrus baccata</name>
    <dbReference type="NCBI Taxonomy" id="106549"/>
    <lineage>
        <taxon>Eukaryota</taxon>
        <taxon>Viridiplantae</taxon>
        <taxon>Streptophyta</taxon>
        <taxon>Embryophyta</taxon>
        <taxon>Tracheophyta</taxon>
        <taxon>Spermatophyta</taxon>
        <taxon>Magnoliopsida</taxon>
        <taxon>eudicotyledons</taxon>
        <taxon>Gunneridae</taxon>
        <taxon>Pentapetalae</taxon>
        <taxon>rosids</taxon>
        <taxon>fabids</taxon>
        <taxon>Rosales</taxon>
        <taxon>Rosaceae</taxon>
        <taxon>Amygdaloideae</taxon>
        <taxon>Maleae</taxon>
        <taxon>Malus</taxon>
    </lineage>
</organism>
<gene>
    <name evidence="6" type="ORF">C1H46_045858</name>
</gene>
<keyword evidence="7" id="KW-1185">Reference proteome</keyword>
<reference evidence="6 7" key="1">
    <citation type="journal article" date="2019" name="G3 (Bethesda)">
        <title>Sequencing of a Wild Apple (Malus baccata) Genome Unravels the Differences Between Cultivated and Wild Apple Species Regarding Disease Resistance and Cold Tolerance.</title>
        <authorList>
            <person name="Chen X."/>
        </authorList>
    </citation>
    <scope>NUCLEOTIDE SEQUENCE [LARGE SCALE GENOMIC DNA]</scope>
    <source>
        <strain evidence="7">cv. Shandingzi</strain>
        <tissue evidence="6">Leaves</tissue>
    </source>
</reference>
<dbReference type="Proteomes" id="UP000315295">
    <property type="component" value="Unassembled WGS sequence"/>
</dbReference>
<sequence length="111" mass="12109">MGLVDPRLTEFDETEATRLIRAALMCTQASPMMRPSMSCVVAMLSGDIDMGTIITKPSYLTYYDFKDITTLSTSSFLMKDDTPSTTSKHSNDHLNYEPEGNNTSGANTPGG</sequence>
<comment type="caution">
    <text evidence="6">The sequence shown here is derived from an EMBL/GenBank/DDBJ whole genome shotgun (WGS) entry which is preliminary data.</text>
</comment>
<evidence type="ECO:0000256" key="3">
    <source>
        <dbReference type="ARBA" id="ARBA00022777"/>
    </source>
</evidence>
<evidence type="ECO:0000256" key="4">
    <source>
        <dbReference type="ARBA" id="ARBA00022840"/>
    </source>
</evidence>
<dbReference type="AlphaFoldDB" id="A0A540K2U8"/>
<protein>
    <recommendedName>
        <fullName evidence="8">Serine-threonine/tyrosine-protein kinase catalytic domain-containing protein</fullName>
    </recommendedName>
</protein>
<evidence type="ECO:0000313" key="6">
    <source>
        <dbReference type="EMBL" id="TQD68609.1"/>
    </source>
</evidence>